<dbReference type="Gene3D" id="3.40.50.620">
    <property type="entry name" value="HUPs"/>
    <property type="match status" value="1"/>
</dbReference>
<keyword evidence="2" id="KW-0061">Asparagine biosynthesis</keyword>
<evidence type="ECO:0000256" key="1">
    <source>
        <dbReference type="ARBA" id="ARBA00022605"/>
    </source>
</evidence>
<dbReference type="InterPro" id="IPR001962">
    <property type="entry name" value="Asn_synthase"/>
</dbReference>
<proteinExistence type="predicted"/>
<dbReference type="OrthoDB" id="10252281at2759"/>
<dbReference type="Proteomes" id="UP000504606">
    <property type="component" value="Unplaced"/>
</dbReference>
<dbReference type="GO" id="GO:0004066">
    <property type="term" value="F:asparagine synthase (glutamine-hydrolyzing) activity"/>
    <property type="evidence" value="ECO:0007669"/>
    <property type="project" value="InterPro"/>
</dbReference>
<gene>
    <name evidence="6" type="primary">LOC113208309</name>
</gene>
<dbReference type="AlphaFoldDB" id="A0A6J1SNY9"/>
<organism evidence="5 6">
    <name type="scientific">Frankliniella occidentalis</name>
    <name type="common">Western flower thrips</name>
    <name type="synonym">Euthrips occidentalis</name>
    <dbReference type="NCBI Taxonomy" id="133901"/>
    <lineage>
        <taxon>Eukaryota</taxon>
        <taxon>Metazoa</taxon>
        <taxon>Ecdysozoa</taxon>
        <taxon>Arthropoda</taxon>
        <taxon>Hexapoda</taxon>
        <taxon>Insecta</taxon>
        <taxon>Pterygota</taxon>
        <taxon>Neoptera</taxon>
        <taxon>Paraneoptera</taxon>
        <taxon>Thysanoptera</taxon>
        <taxon>Terebrantia</taxon>
        <taxon>Thripoidea</taxon>
        <taxon>Thripidae</taxon>
        <taxon>Frankliniella</taxon>
    </lineage>
</organism>
<keyword evidence="3" id="KW-0315">Glutamine amidotransferase</keyword>
<dbReference type="SUPFAM" id="SSF56235">
    <property type="entry name" value="N-terminal nucleophile aminohydrolases (Ntn hydrolases)"/>
    <property type="match status" value="1"/>
</dbReference>
<evidence type="ECO:0000313" key="5">
    <source>
        <dbReference type="Proteomes" id="UP000504606"/>
    </source>
</evidence>
<dbReference type="InterPro" id="IPR029055">
    <property type="entry name" value="Ntn_hydrolases_N"/>
</dbReference>
<evidence type="ECO:0000256" key="2">
    <source>
        <dbReference type="ARBA" id="ARBA00022888"/>
    </source>
</evidence>
<dbReference type="PANTHER" id="PTHR45937:SF1">
    <property type="entry name" value="ASPARAGINE SYNTHETASE DOMAIN-CONTAINING PROTEIN 1"/>
    <property type="match status" value="1"/>
</dbReference>
<dbReference type="PANTHER" id="PTHR45937">
    <property type="entry name" value="ASPARAGINE SYNTHETASE DOMAIN-CONTAINING PROTEIN 1"/>
    <property type="match status" value="1"/>
</dbReference>
<dbReference type="Gene3D" id="3.60.20.10">
    <property type="entry name" value="Glutamine Phosphoribosylpyrophosphate, subunit 1, domain 1"/>
    <property type="match status" value="1"/>
</dbReference>
<evidence type="ECO:0000256" key="3">
    <source>
        <dbReference type="ARBA" id="ARBA00022962"/>
    </source>
</evidence>
<keyword evidence="5" id="KW-1185">Reference proteome</keyword>
<dbReference type="SUPFAM" id="SSF52402">
    <property type="entry name" value="Adenine nucleotide alpha hydrolases-like"/>
    <property type="match status" value="1"/>
</dbReference>
<evidence type="ECO:0000259" key="4">
    <source>
        <dbReference type="Pfam" id="PF00733"/>
    </source>
</evidence>
<dbReference type="KEGG" id="foc:113208309"/>
<dbReference type="Pfam" id="PF00733">
    <property type="entry name" value="Asn_synthase"/>
    <property type="match status" value="1"/>
</dbReference>
<dbReference type="CDD" id="cd01991">
    <property type="entry name" value="Asn_synthase_B_C"/>
    <property type="match status" value="1"/>
</dbReference>
<dbReference type="GO" id="GO:0006529">
    <property type="term" value="P:asparagine biosynthetic process"/>
    <property type="evidence" value="ECO:0007669"/>
    <property type="project" value="UniProtKB-KW"/>
</dbReference>
<dbReference type="InterPro" id="IPR051857">
    <property type="entry name" value="Asn_synthetase_domain"/>
</dbReference>
<dbReference type="RefSeq" id="XP_026281045.1">
    <property type="nucleotide sequence ID" value="XM_026425260.2"/>
</dbReference>
<keyword evidence="1" id="KW-0028">Amino-acid biosynthesis</keyword>
<feature type="domain" description="Asparagine synthetase" evidence="4">
    <location>
        <begin position="499"/>
        <end position="552"/>
    </location>
</feature>
<name>A0A6J1SNY9_FRAOC</name>
<protein>
    <submittedName>
        <fullName evidence="6">Asparagine synthetase domain-containing protein 1</fullName>
    </submittedName>
</protein>
<sequence>MCGIFCSLRSSEDGQQTAHVLESCLSNLQSRGPDFSNSTSCELASGQKLEFFASVLQTQGKSLCQQPHSVDGNILCWNGDVFGGVLEKDIISSKLGDTAVVGKRLSDCASHGTSPVEVLSQISGPYSFIYYNVNNNSLWFGRDPVGRHSLLSCFSANPLNFTLSSVAHSSLSNFTEVPAIGIFEIELNMFHTQNGPYILLHPWCEMDEELINEYCKDIPVSVIAKSAADCKYIFRPLSYTHSEPNEQELFPALDSILTASLSDKLNYIASLSTFHKNTMGLMPLLERAVKVRVMTNVTLCQDCYNKKSLKEKSCSHSKVAVLFSGGLDSAILARLVDKYVPENEPIDLLNVAFEKRKGASNTSTHGKKAKASSNLNAVENSGPEFNETYNVPDRQTGKKTLEELKSLCPNRRWNFIEINVSQIELQKERSKSIVHLIYPLRTILDDSLGCALWFAARGQGKIYGSNENYVSPARIIISGMGADEQFGGYMRHRTTLRNNGWDALHKQLQLEVERIPTRNLGRDDRVISHHGRQPRMPFLDESVITFVKALAPWERCYPNENFPCGVGDKLLLRLIAWHIGLKGAAIFPKRAMQFGSRIANSKENAADMSDRL</sequence>
<dbReference type="GeneID" id="113208309"/>
<evidence type="ECO:0000313" key="6">
    <source>
        <dbReference type="RefSeq" id="XP_026281045.1"/>
    </source>
</evidence>
<dbReference type="InterPro" id="IPR014729">
    <property type="entry name" value="Rossmann-like_a/b/a_fold"/>
</dbReference>
<accession>A0A6J1SNY9</accession>
<reference evidence="6" key="1">
    <citation type="submission" date="2025-08" db="UniProtKB">
        <authorList>
            <consortium name="RefSeq"/>
        </authorList>
    </citation>
    <scope>IDENTIFICATION</scope>
    <source>
        <tissue evidence="6">Whole organism</tissue>
    </source>
</reference>